<evidence type="ECO:0000313" key="4">
    <source>
        <dbReference type="Proteomes" id="UP000233343"/>
    </source>
</evidence>
<feature type="domain" description="DUF3298" evidence="2">
    <location>
        <begin position="185"/>
        <end position="265"/>
    </location>
</feature>
<dbReference type="InterPro" id="IPR021729">
    <property type="entry name" value="DUF3298"/>
</dbReference>
<evidence type="ECO:0000256" key="1">
    <source>
        <dbReference type="SAM" id="Phobius"/>
    </source>
</evidence>
<comment type="caution">
    <text evidence="3">The sequence shown here is derived from an EMBL/GenBank/DDBJ whole genome shotgun (WGS) entry which is preliminary data.</text>
</comment>
<keyword evidence="1" id="KW-0472">Membrane</keyword>
<keyword evidence="1" id="KW-1133">Transmembrane helix</keyword>
<keyword evidence="1" id="KW-0812">Transmembrane</keyword>
<name>A0A2N0ZES8_9BACI</name>
<accession>A0A2N0ZES8</accession>
<feature type="transmembrane region" description="Helical" evidence="1">
    <location>
        <begin position="38"/>
        <end position="58"/>
    </location>
</feature>
<dbReference type="Pfam" id="PF11738">
    <property type="entry name" value="DUF3298"/>
    <property type="match status" value="1"/>
</dbReference>
<organism evidence="3 4">
    <name type="scientific">Cytobacillus horneckiae</name>
    <dbReference type="NCBI Taxonomy" id="549687"/>
    <lineage>
        <taxon>Bacteria</taxon>
        <taxon>Bacillati</taxon>
        <taxon>Bacillota</taxon>
        <taxon>Bacilli</taxon>
        <taxon>Bacillales</taxon>
        <taxon>Bacillaceae</taxon>
        <taxon>Cytobacillus</taxon>
    </lineage>
</organism>
<dbReference type="AlphaFoldDB" id="A0A2N0ZES8"/>
<reference evidence="3 4" key="1">
    <citation type="journal article" date="2010" name="Int. J. Syst. Evol. Microbiol.">
        <title>Bacillus horneckiae sp. nov., isolated from a spacecraft-assembly clean room.</title>
        <authorList>
            <person name="Vaishampayan P."/>
            <person name="Probst A."/>
            <person name="Krishnamurthi S."/>
            <person name="Ghosh S."/>
            <person name="Osman S."/>
            <person name="McDowall A."/>
            <person name="Ruckmani A."/>
            <person name="Mayilraj S."/>
            <person name="Venkateswaran K."/>
        </authorList>
    </citation>
    <scope>NUCLEOTIDE SEQUENCE [LARGE SCALE GENOMIC DNA]</scope>
    <source>
        <strain evidence="4">1PO1SC</strain>
    </source>
</reference>
<proteinExistence type="predicted"/>
<gene>
    <name evidence="3" type="ORF">CWS20_15480</name>
</gene>
<dbReference type="Proteomes" id="UP000233343">
    <property type="component" value="Unassembled WGS sequence"/>
</dbReference>
<dbReference type="RefSeq" id="WP_066194863.1">
    <property type="nucleotide sequence ID" value="NZ_JARMMB010000027.1"/>
</dbReference>
<dbReference type="Gene3D" id="3.30.565.40">
    <property type="entry name" value="Fervidobacterium nodosum Rt17-B1 like"/>
    <property type="match status" value="1"/>
</dbReference>
<sequence length="279" mass="31709">MNEHLKELRKEYKDVPIPRELDDIVAKSLNKKSKKKPLFMWPASAAAAAAIFTAAVNFSPTAAEAMAKIPVVKQIVEVITFNEIQEERENSSIDVKTPAINGLENKALESNLNQSYIDESQKLFEEYTDSSGHLAIESDYTVIMDTKELLSIRLSIFKAQASGYNENQYVTIDKENEALLTLPSLFKNDQYITVISENIKEQMQQQMNADSNKIYWIGKDELEPFTSIAADQQFYLNKDHQLVISFNEYEVAPGYMGAVEFEIPTEVMKDLLVGNRYIK</sequence>
<dbReference type="Gene3D" id="3.90.640.20">
    <property type="entry name" value="Heat-shock cognate protein, ATPase"/>
    <property type="match status" value="1"/>
</dbReference>
<evidence type="ECO:0000313" key="3">
    <source>
        <dbReference type="EMBL" id="PKG28007.1"/>
    </source>
</evidence>
<protein>
    <submittedName>
        <fullName evidence="3">DUF3298 domain-containing protein</fullName>
    </submittedName>
</protein>
<keyword evidence="4" id="KW-1185">Reference proteome</keyword>
<dbReference type="EMBL" id="PISD01000033">
    <property type="protein sequence ID" value="PKG28007.1"/>
    <property type="molecule type" value="Genomic_DNA"/>
</dbReference>
<evidence type="ECO:0000259" key="2">
    <source>
        <dbReference type="Pfam" id="PF11738"/>
    </source>
</evidence>
<dbReference type="InterPro" id="IPR037126">
    <property type="entry name" value="PdaC/RsiV-like_sf"/>
</dbReference>